<evidence type="ECO:0000313" key="4">
    <source>
        <dbReference type="Proteomes" id="UP000274756"/>
    </source>
</evidence>
<dbReference type="Proteomes" id="UP000274756">
    <property type="component" value="Unassembled WGS sequence"/>
</dbReference>
<name>A0A0N4U4S9_DRAME</name>
<reference evidence="2 4" key="2">
    <citation type="submission" date="2018-11" db="EMBL/GenBank/DDBJ databases">
        <authorList>
            <consortium name="Pathogen Informatics"/>
        </authorList>
    </citation>
    <scope>NUCLEOTIDE SEQUENCE [LARGE SCALE GENOMIC DNA]</scope>
</reference>
<gene>
    <name evidence="2" type="ORF">DME_LOCUS6167</name>
</gene>
<organism evidence="3 5">
    <name type="scientific">Dracunculus medinensis</name>
    <name type="common">Guinea worm</name>
    <dbReference type="NCBI Taxonomy" id="318479"/>
    <lineage>
        <taxon>Eukaryota</taxon>
        <taxon>Metazoa</taxon>
        <taxon>Ecdysozoa</taxon>
        <taxon>Nematoda</taxon>
        <taxon>Chromadorea</taxon>
        <taxon>Rhabditida</taxon>
        <taxon>Spirurina</taxon>
        <taxon>Dracunculoidea</taxon>
        <taxon>Dracunculidae</taxon>
        <taxon>Dracunculus</taxon>
    </lineage>
</organism>
<keyword evidence="4" id="KW-1185">Reference proteome</keyword>
<dbReference type="Proteomes" id="UP000038040">
    <property type="component" value="Unplaced"/>
</dbReference>
<evidence type="ECO:0000313" key="3">
    <source>
        <dbReference type="Proteomes" id="UP000038040"/>
    </source>
</evidence>
<dbReference type="EMBL" id="UYYG01001154">
    <property type="protein sequence ID" value="VDN56194.1"/>
    <property type="molecule type" value="Genomic_DNA"/>
</dbReference>
<proteinExistence type="predicted"/>
<keyword evidence="1" id="KW-0175">Coiled coil</keyword>
<dbReference type="STRING" id="318479.A0A0N4U4S9"/>
<evidence type="ECO:0000313" key="2">
    <source>
        <dbReference type="EMBL" id="VDN56194.1"/>
    </source>
</evidence>
<reference evidence="5" key="1">
    <citation type="submission" date="2017-02" db="UniProtKB">
        <authorList>
            <consortium name="WormBaseParasite"/>
        </authorList>
    </citation>
    <scope>IDENTIFICATION</scope>
</reference>
<accession>A0A0N4U4S9</accession>
<feature type="coiled-coil region" evidence="1">
    <location>
        <begin position="103"/>
        <end position="298"/>
    </location>
</feature>
<dbReference type="WBParaSite" id="DME_0000180701-mRNA-1">
    <property type="protein sequence ID" value="DME_0000180701-mRNA-1"/>
    <property type="gene ID" value="DME_0000180701"/>
</dbReference>
<evidence type="ECO:0000313" key="5">
    <source>
        <dbReference type="WBParaSite" id="DME_0000180701-mRNA-1"/>
    </source>
</evidence>
<sequence length="415" mass="48792">MKNEEANIMNKLEDEIRIKKNFERQFEKTKIQLQNRNKDLACSEQKILVFQQELEVENNAIAEFHKQPLATPLSISKKIEGNTEITTAVDRMVDFERKYKILVVELKKKNEIIYELKRSLEEEFFQRNELNQLLRKAQNNFQLIEEGLELGRNLVLLKTQNDQFTTQLEENEKKIEELKQKIFLLRNQTRKVEGGIDFYLQTEISRLRIRIAELTEKLANQESKIPLDIDNDSAFCNRVCCLKSLIRKDIKSLTEKVEKTSKERDEILYKFIHSSIRYLRMASRLEGLEYELKSLKKEFGIQESGCNRQEIIKNNDTNSCGILPRTNLKRTLNIYENGIIPLEKLIMLAKRRKETVTTNQFPNISSISEKHSSRLRFKRKHFLNMAMDAADGMFCSSDTFSDSSETLEKKSRPSF</sequence>
<evidence type="ECO:0000256" key="1">
    <source>
        <dbReference type="SAM" id="Coils"/>
    </source>
</evidence>
<dbReference type="OrthoDB" id="5873462at2759"/>
<protein>
    <submittedName>
        <fullName evidence="2 5">Uncharacterized protein</fullName>
    </submittedName>
</protein>
<dbReference type="AlphaFoldDB" id="A0A0N4U4S9"/>